<dbReference type="PANTHER" id="PTHR43613:SF1">
    <property type="entry name" value="ABC TRANSPORTER, ATP-BINDING PROTEIN"/>
    <property type="match status" value="1"/>
</dbReference>
<accession>A0A401H866</accession>
<dbReference type="RefSeq" id="WP_165487850.1">
    <property type="nucleotide sequence ID" value="NZ_BDMD01000007.1"/>
</dbReference>
<dbReference type="AlphaFoldDB" id="A0A401H866"/>
<dbReference type="OrthoDB" id="87732at2157"/>
<dbReference type="PROSITE" id="PS50893">
    <property type="entry name" value="ABC_TRANSPORTER_2"/>
    <property type="match status" value="1"/>
</dbReference>
<dbReference type="InterPro" id="IPR027417">
    <property type="entry name" value="P-loop_NTPase"/>
</dbReference>
<protein>
    <submittedName>
        <fullName evidence="4">ABC transporter, ATP binding protein</fullName>
    </submittedName>
</protein>
<dbReference type="PROSITE" id="PS00211">
    <property type="entry name" value="ABC_TRANSPORTER_1"/>
    <property type="match status" value="1"/>
</dbReference>
<keyword evidence="1" id="KW-0547">Nucleotide-binding</keyword>
<dbReference type="EMBL" id="BDMD01000007">
    <property type="protein sequence ID" value="GBF08509.1"/>
    <property type="molecule type" value="Genomic_DNA"/>
</dbReference>
<evidence type="ECO:0000313" key="4">
    <source>
        <dbReference type="EMBL" id="GBF08509.1"/>
    </source>
</evidence>
<dbReference type="SUPFAM" id="SSF52540">
    <property type="entry name" value="P-loop containing nucleoside triphosphate hydrolases"/>
    <property type="match status" value="1"/>
</dbReference>
<dbReference type="PANTHER" id="PTHR43613">
    <property type="entry name" value="ABC TRANSPORTER, ATP-BINDING PROTEIN"/>
    <property type="match status" value="1"/>
</dbReference>
<proteinExistence type="predicted"/>
<evidence type="ECO:0000259" key="3">
    <source>
        <dbReference type="PROSITE" id="PS50893"/>
    </source>
</evidence>
<dbReference type="InterPro" id="IPR003593">
    <property type="entry name" value="AAA+_ATPase"/>
</dbReference>
<evidence type="ECO:0000256" key="1">
    <source>
        <dbReference type="ARBA" id="ARBA00022741"/>
    </source>
</evidence>
<organism evidence="4 5">
    <name type="scientific">Aeropyrum pernix</name>
    <dbReference type="NCBI Taxonomy" id="56636"/>
    <lineage>
        <taxon>Archaea</taxon>
        <taxon>Thermoproteota</taxon>
        <taxon>Thermoprotei</taxon>
        <taxon>Desulfurococcales</taxon>
        <taxon>Desulfurococcaceae</taxon>
        <taxon>Aeropyrum</taxon>
    </lineage>
</organism>
<dbReference type="Pfam" id="PF00005">
    <property type="entry name" value="ABC_tran"/>
    <property type="match status" value="1"/>
</dbReference>
<comment type="caution">
    <text evidence="4">The sequence shown here is derived from an EMBL/GenBank/DDBJ whole genome shotgun (WGS) entry which is preliminary data.</text>
</comment>
<dbReference type="GO" id="GO:0016887">
    <property type="term" value="F:ATP hydrolysis activity"/>
    <property type="evidence" value="ECO:0007669"/>
    <property type="project" value="InterPro"/>
</dbReference>
<reference evidence="4 5" key="1">
    <citation type="submission" date="2017-02" db="EMBL/GenBank/DDBJ databases">
        <title>isolation and characterization of a novel temperate virus Aeropyrum globular virus 1 infecting hyperthermophilic archaeon Aeropyrum.</title>
        <authorList>
            <person name="Yumiya M."/>
            <person name="Yoshida T."/>
            <person name="Sako Y."/>
        </authorList>
    </citation>
    <scope>NUCLEOTIDE SEQUENCE [LARGE SCALE GENOMIC DNA]</scope>
    <source>
        <strain evidence="4 5">YK1-12-2013</strain>
    </source>
</reference>
<dbReference type="InterPro" id="IPR017871">
    <property type="entry name" value="ABC_transporter-like_CS"/>
</dbReference>
<evidence type="ECO:0000256" key="2">
    <source>
        <dbReference type="ARBA" id="ARBA00022840"/>
    </source>
</evidence>
<name>A0A401H866_AERPX</name>
<dbReference type="Gene3D" id="3.40.50.300">
    <property type="entry name" value="P-loop containing nucleotide triphosphate hydrolases"/>
    <property type="match status" value="1"/>
</dbReference>
<dbReference type="InterPro" id="IPR003439">
    <property type="entry name" value="ABC_transporter-like_ATP-bd"/>
</dbReference>
<evidence type="ECO:0000313" key="5">
    <source>
        <dbReference type="Proteomes" id="UP000291213"/>
    </source>
</evidence>
<dbReference type="SMART" id="SM00382">
    <property type="entry name" value="AAA"/>
    <property type="match status" value="1"/>
</dbReference>
<sequence length="255" mass="27292">MDKNSCACLEGGYAACLCGVAKSVKGRPVLRGVSLSVRFGEIHVLAGLNGAGKTTSLRVLVGLLSRDSGEARVLGVDPWGGGFERVKGEVGYLPEDASVYERLTGMENILFYARLYSGWRDVEELVENAVFYSGLSREDLARRAGGYSKGMKRRLLLGITLMSKPKLVVLDEPTSGVDPIASNRIKKILKGLSREGRAILVTTHDLALAEEIADRVTIIHGGSTVASGPPYRLVEEYCGETLEDAFVNIVAGGGC</sequence>
<dbReference type="Proteomes" id="UP000291213">
    <property type="component" value="Unassembled WGS sequence"/>
</dbReference>
<dbReference type="CDD" id="cd03230">
    <property type="entry name" value="ABC_DR_subfamily_A"/>
    <property type="match status" value="1"/>
</dbReference>
<gene>
    <name evidence="4" type="ORF">apy_02340</name>
</gene>
<feature type="domain" description="ABC transporter" evidence="3">
    <location>
        <begin position="15"/>
        <end position="246"/>
    </location>
</feature>
<dbReference type="GO" id="GO:0005524">
    <property type="term" value="F:ATP binding"/>
    <property type="evidence" value="ECO:0007669"/>
    <property type="project" value="UniProtKB-KW"/>
</dbReference>
<keyword evidence="2" id="KW-0067">ATP-binding</keyword>